<feature type="compositionally biased region" description="Basic and acidic residues" evidence="1">
    <location>
        <begin position="108"/>
        <end position="119"/>
    </location>
</feature>
<dbReference type="EMBL" id="CAJVQB010111332">
    <property type="protein sequence ID" value="CAG8852381.1"/>
    <property type="molecule type" value="Genomic_DNA"/>
</dbReference>
<protein>
    <submittedName>
        <fullName evidence="2">21645_t:CDS:1</fullName>
    </submittedName>
</protein>
<name>A0ABN7XC05_GIGMA</name>
<evidence type="ECO:0000313" key="2">
    <source>
        <dbReference type="EMBL" id="CAG8852381.1"/>
    </source>
</evidence>
<organism evidence="2 3">
    <name type="scientific">Gigaspora margarita</name>
    <dbReference type="NCBI Taxonomy" id="4874"/>
    <lineage>
        <taxon>Eukaryota</taxon>
        <taxon>Fungi</taxon>
        <taxon>Fungi incertae sedis</taxon>
        <taxon>Mucoromycota</taxon>
        <taxon>Glomeromycotina</taxon>
        <taxon>Glomeromycetes</taxon>
        <taxon>Diversisporales</taxon>
        <taxon>Gigasporaceae</taxon>
        <taxon>Gigaspora</taxon>
    </lineage>
</organism>
<proteinExistence type="predicted"/>
<accession>A0ABN7XC05</accession>
<comment type="caution">
    <text evidence="2">The sequence shown here is derived from an EMBL/GenBank/DDBJ whole genome shotgun (WGS) entry which is preliminary data.</text>
</comment>
<reference evidence="2 3" key="1">
    <citation type="submission" date="2021-06" db="EMBL/GenBank/DDBJ databases">
        <authorList>
            <person name="Kallberg Y."/>
            <person name="Tangrot J."/>
            <person name="Rosling A."/>
        </authorList>
    </citation>
    <scope>NUCLEOTIDE SEQUENCE [LARGE SCALE GENOMIC DNA]</scope>
    <source>
        <strain evidence="2 3">120-4 pot B 10/14</strain>
    </source>
</reference>
<dbReference type="Proteomes" id="UP000789901">
    <property type="component" value="Unassembled WGS sequence"/>
</dbReference>
<sequence length="132" mass="14690">LNMASVVESSDCAKTMGNSTTSDSHFLKRERAEDKADGSVEFADSSISGCCSSKHVRVDDEADDYVEYVDSDCIKNKHVIELNSECEEGSSECGGNVIFENKEEINYNKKTNKGKEKEVQPTVHNTRRRTKS</sequence>
<feature type="region of interest" description="Disordered" evidence="1">
    <location>
        <begin position="1"/>
        <end position="27"/>
    </location>
</feature>
<feature type="non-terminal residue" evidence="2">
    <location>
        <position position="1"/>
    </location>
</feature>
<keyword evidence="3" id="KW-1185">Reference proteome</keyword>
<gene>
    <name evidence="2" type="ORF">GMARGA_LOCUS41202</name>
</gene>
<evidence type="ECO:0000313" key="3">
    <source>
        <dbReference type="Proteomes" id="UP000789901"/>
    </source>
</evidence>
<feature type="region of interest" description="Disordered" evidence="1">
    <location>
        <begin position="108"/>
        <end position="132"/>
    </location>
</feature>
<evidence type="ECO:0000256" key="1">
    <source>
        <dbReference type="SAM" id="MobiDB-lite"/>
    </source>
</evidence>